<dbReference type="NCBIfam" id="TIGR04057">
    <property type="entry name" value="SusC_RagA_signa"/>
    <property type="match status" value="1"/>
</dbReference>
<dbReference type="Pfam" id="PF07715">
    <property type="entry name" value="Plug"/>
    <property type="match status" value="1"/>
</dbReference>
<gene>
    <name evidence="12" type="ORF">ABTW24_08765</name>
</gene>
<evidence type="ECO:0000256" key="3">
    <source>
        <dbReference type="ARBA" id="ARBA00022452"/>
    </source>
</evidence>
<keyword evidence="12" id="KW-0675">Receptor</keyword>
<feature type="domain" description="TonB-dependent receptor-like beta-barrel" evidence="10">
    <location>
        <begin position="414"/>
        <end position="973"/>
    </location>
</feature>
<dbReference type="NCBIfam" id="TIGR04056">
    <property type="entry name" value="OMP_RagA_SusC"/>
    <property type="match status" value="1"/>
</dbReference>
<dbReference type="InterPro" id="IPR037066">
    <property type="entry name" value="Plug_dom_sf"/>
</dbReference>
<evidence type="ECO:0000256" key="2">
    <source>
        <dbReference type="ARBA" id="ARBA00022448"/>
    </source>
</evidence>
<evidence type="ECO:0000313" key="13">
    <source>
        <dbReference type="Proteomes" id="UP001566204"/>
    </source>
</evidence>
<evidence type="ECO:0000256" key="9">
    <source>
        <dbReference type="RuleBase" id="RU003357"/>
    </source>
</evidence>
<dbReference type="PROSITE" id="PS52016">
    <property type="entry name" value="TONB_DEPENDENT_REC_3"/>
    <property type="match status" value="1"/>
</dbReference>
<keyword evidence="13" id="KW-1185">Reference proteome</keyword>
<dbReference type="InterPro" id="IPR008969">
    <property type="entry name" value="CarboxyPept-like_regulatory"/>
</dbReference>
<dbReference type="InterPro" id="IPR000531">
    <property type="entry name" value="Beta-barrel_TonB"/>
</dbReference>
<dbReference type="InterPro" id="IPR012910">
    <property type="entry name" value="Plug_dom"/>
</dbReference>
<keyword evidence="6 8" id="KW-0472">Membrane</keyword>
<dbReference type="SUPFAM" id="SSF56935">
    <property type="entry name" value="Porins"/>
    <property type="match status" value="1"/>
</dbReference>
<comment type="subcellular location">
    <subcellularLocation>
        <location evidence="1 8">Cell outer membrane</location>
        <topology evidence="1 8">Multi-pass membrane protein</topology>
    </subcellularLocation>
</comment>
<keyword evidence="5 9" id="KW-0798">TonB box</keyword>
<sequence>MRMMKFTIPVQRQRWLQYGILPLLFLLAALQLAFAQDKLVKGLVSDQQKQPIEGVTVSVKGGTRSTTTDSKGTFSIEAGNGVVLVFTNVGYKTAEVPVGANNSVQVTLQSDDIAMEEVVVIGYGTQRKEAVTGSVASVSGTTMNEVPAANISRALQGRIAGVNMQQNSSKPGSPMQIRIRGTRSLTADNNPLIVLDGIPFAGSISDINPADIKSVDVLKDASATAIYGSRGANGVILVTTNKGRMGQQAQLAYNGFTGLRTVFAKYPMMSGPEFAEMRRYVGQFQNTLDESDDTNTDWQDLFYKNGMVNSHDISVNGGAEKGNYNFGAGYFRDEGVVPLQNYTRYNLRAALDQQVGKIFKFGFNLNQSYSITNGNNLGLYGVLSASPIANPFNADGTLKSRIQQQTSGQQWVHTRESYEALGDSYINQQRVFGSYNNMYGEIRIPGVEGLTYRTNLGLNFRQNNDGSYTGQGVFSGTPDNVSTASVANGRTVQWVMENLLTYDRTFAQKHNLNLVALYSAEQNTTNSTLISARDIPIDAFQFYNIGRAQGEIIVNPDQQGYAKSSLMSFMGRAMYTFDNRYMLTMTMRRDGSSRLAPGHKWHAYPAISAGWNIHNEKFMSAVPWINQLKLRLGYGQTSNQAVDPYKTLGLLSTRPYNFDTQFLTGYYMSELPNPSLGWEFSKTYNYGLDFGLFNNRVSGTMEYYVQNTDNILLRVGLPPTNGGGSYMANIGKTQNKGFELSLNGAVIDNENGWKWDVGVNLYANRNKLVELTSGSQRDEGNQWFVGYPIDVIYDYKKIGLWQADDPYRDILEPGGNVGMIKVEYTGEYDANGVPTRAIGAADRQIINIQPNFLGGFNTRLAYKNVDLNVVGTFQNGGTLISSLYGSTGYLNQLNTRAGNNVSVEYWREDRTDAKYPKPGGIQSGDNPKYGSTLGYFDASYLKVRTITMGYNFKQKWVERMGIGRLRLYATVENPFVLFSPYHKESGGDPEPNSYGDENVAVGGLRRILVVGTNTPAMRSYILGLNLSF</sequence>
<dbReference type="InterPro" id="IPR023996">
    <property type="entry name" value="TonB-dep_OMP_SusC/RagA"/>
</dbReference>
<dbReference type="RefSeq" id="WP_370482143.1">
    <property type="nucleotide sequence ID" value="NZ_JBEOQA010000001.1"/>
</dbReference>
<dbReference type="Proteomes" id="UP001566204">
    <property type="component" value="Unassembled WGS sequence"/>
</dbReference>
<proteinExistence type="inferred from homology"/>
<evidence type="ECO:0000256" key="5">
    <source>
        <dbReference type="ARBA" id="ARBA00023077"/>
    </source>
</evidence>
<dbReference type="EMBL" id="JBEOQB010000002">
    <property type="protein sequence ID" value="MEZ0451683.1"/>
    <property type="molecule type" value="Genomic_DNA"/>
</dbReference>
<keyword evidence="4 8" id="KW-0812">Transmembrane</keyword>
<keyword evidence="3 8" id="KW-1134">Transmembrane beta strand</keyword>
<accession>A0ABV4HEG6</accession>
<evidence type="ECO:0000256" key="1">
    <source>
        <dbReference type="ARBA" id="ARBA00004571"/>
    </source>
</evidence>
<evidence type="ECO:0000256" key="4">
    <source>
        <dbReference type="ARBA" id="ARBA00022692"/>
    </source>
</evidence>
<dbReference type="Pfam" id="PF00593">
    <property type="entry name" value="TonB_dep_Rec_b-barrel"/>
    <property type="match status" value="1"/>
</dbReference>
<dbReference type="InterPro" id="IPR023997">
    <property type="entry name" value="TonB-dep_OMP_SusC/RagA_CS"/>
</dbReference>
<dbReference type="Pfam" id="PF13715">
    <property type="entry name" value="CarbopepD_reg_2"/>
    <property type="match status" value="1"/>
</dbReference>
<keyword evidence="7 8" id="KW-0998">Cell outer membrane</keyword>
<dbReference type="InterPro" id="IPR039426">
    <property type="entry name" value="TonB-dep_rcpt-like"/>
</dbReference>
<organism evidence="12 13">
    <name type="scientific">Sphingobacterium thalpophilum</name>
    <dbReference type="NCBI Taxonomy" id="259"/>
    <lineage>
        <taxon>Bacteria</taxon>
        <taxon>Pseudomonadati</taxon>
        <taxon>Bacteroidota</taxon>
        <taxon>Sphingobacteriia</taxon>
        <taxon>Sphingobacteriales</taxon>
        <taxon>Sphingobacteriaceae</taxon>
        <taxon>Sphingobacterium</taxon>
    </lineage>
</organism>
<keyword evidence="2 8" id="KW-0813">Transport</keyword>
<dbReference type="SUPFAM" id="SSF49464">
    <property type="entry name" value="Carboxypeptidase regulatory domain-like"/>
    <property type="match status" value="1"/>
</dbReference>
<feature type="domain" description="TonB-dependent receptor plug" evidence="11">
    <location>
        <begin position="128"/>
        <end position="235"/>
    </location>
</feature>
<dbReference type="Gene3D" id="2.170.130.10">
    <property type="entry name" value="TonB-dependent receptor, plug domain"/>
    <property type="match status" value="1"/>
</dbReference>
<dbReference type="Gene3D" id="2.60.40.1120">
    <property type="entry name" value="Carboxypeptidase-like, regulatory domain"/>
    <property type="match status" value="1"/>
</dbReference>
<comment type="caution">
    <text evidence="12">The sequence shown here is derived from an EMBL/GenBank/DDBJ whole genome shotgun (WGS) entry which is preliminary data.</text>
</comment>
<name>A0ABV4HEG6_9SPHI</name>
<evidence type="ECO:0000256" key="7">
    <source>
        <dbReference type="ARBA" id="ARBA00023237"/>
    </source>
</evidence>
<reference evidence="12 13" key="1">
    <citation type="submission" date="2024-06" db="EMBL/GenBank/DDBJ databases">
        <title>Soil Sphingobacterium thalpophilum.</title>
        <authorList>
            <person name="Yang J."/>
            <person name="Li J."/>
        </authorList>
    </citation>
    <scope>NUCLEOTIDE SEQUENCE [LARGE SCALE GENOMIC DNA]</scope>
    <source>
        <strain evidence="12 13">22g91tb</strain>
    </source>
</reference>
<dbReference type="InterPro" id="IPR036942">
    <property type="entry name" value="Beta-barrel_TonB_sf"/>
</dbReference>
<protein>
    <submittedName>
        <fullName evidence="12">TonB-dependent receptor</fullName>
    </submittedName>
</protein>
<evidence type="ECO:0000259" key="11">
    <source>
        <dbReference type="Pfam" id="PF07715"/>
    </source>
</evidence>
<evidence type="ECO:0000259" key="10">
    <source>
        <dbReference type="Pfam" id="PF00593"/>
    </source>
</evidence>
<evidence type="ECO:0000313" key="12">
    <source>
        <dbReference type="EMBL" id="MEZ0451683.1"/>
    </source>
</evidence>
<evidence type="ECO:0000256" key="6">
    <source>
        <dbReference type="ARBA" id="ARBA00023136"/>
    </source>
</evidence>
<dbReference type="Gene3D" id="2.40.170.20">
    <property type="entry name" value="TonB-dependent receptor, beta-barrel domain"/>
    <property type="match status" value="1"/>
</dbReference>
<evidence type="ECO:0000256" key="8">
    <source>
        <dbReference type="PROSITE-ProRule" id="PRU01360"/>
    </source>
</evidence>
<comment type="similarity">
    <text evidence="8 9">Belongs to the TonB-dependent receptor family.</text>
</comment>